<protein>
    <submittedName>
        <fullName evidence="1">Uncharacterized protein</fullName>
    </submittedName>
</protein>
<reference evidence="1 2" key="1">
    <citation type="journal article" date="2022" name="Int. J. Syst. Evol. Microbiol.">
        <title>Noviherbaspirillum aridicola sp. nov., isolated from an arid soil in Pakistan.</title>
        <authorList>
            <person name="Khan I.U."/>
            <person name="Saqib M."/>
            <person name="Amin A."/>
            <person name="Hussain F."/>
            <person name="Li L."/>
            <person name="Liu Y.H."/>
            <person name="Fang B.Z."/>
            <person name="Ahmed I."/>
            <person name="Li W.J."/>
        </authorList>
    </citation>
    <scope>NUCLEOTIDE SEQUENCE [LARGE SCALE GENOMIC DNA]</scope>
    <source>
        <strain evidence="1 2">NCCP-691</strain>
    </source>
</reference>
<name>A0ABQ4Q6N5_9BURK</name>
<evidence type="ECO:0000313" key="1">
    <source>
        <dbReference type="EMBL" id="GIZ52798.1"/>
    </source>
</evidence>
<evidence type="ECO:0000313" key="2">
    <source>
        <dbReference type="Proteomes" id="UP000887222"/>
    </source>
</evidence>
<sequence>MPAMHINRLVEQVLSERAVELLDTMAAHALARLPQDITAVASLAVEADSWNDTVILMREIFEAEIQVAAGNDWLDMRILQSWGVKEGQLAWQFTPAFGQAIAAR</sequence>
<dbReference type="RefSeq" id="WP_220809218.1">
    <property type="nucleotide sequence ID" value="NZ_BPMK01000012.1"/>
</dbReference>
<gene>
    <name evidence="1" type="ORF">NCCP691_28120</name>
</gene>
<dbReference type="EMBL" id="BPMK01000012">
    <property type="protein sequence ID" value="GIZ52798.1"/>
    <property type="molecule type" value="Genomic_DNA"/>
</dbReference>
<proteinExistence type="predicted"/>
<accession>A0ABQ4Q6N5</accession>
<comment type="caution">
    <text evidence="1">The sequence shown here is derived from an EMBL/GenBank/DDBJ whole genome shotgun (WGS) entry which is preliminary data.</text>
</comment>
<keyword evidence="2" id="KW-1185">Reference proteome</keyword>
<organism evidence="1 2">
    <name type="scientific">Noviherbaspirillum aridicola</name>
    <dbReference type="NCBI Taxonomy" id="2849687"/>
    <lineage>
        <taxon>Bacteria</taxon>
        <taxon>Pseudomonadati</taxon>
        <taxon>Pseudomonadota</taxon>
        <taxon>Betaproteobacteria</taxon>
        <taxon>Burkholderiales</taxon>
        <taxon>Oxalobacteraceae</taxon>
        <taxon>Noviherbaspirillum</taxon>
    </lineage>
</organism>
<dbReference type="Proteomes" id="UP000887222">
    <property type="component" value="Unassembled WGS sequence"/>
</dbReference>